<gene>
    <name evidence="1" type="ORF">LOK49_LG06G00279</name>
</gene>
<evidence type="ECO:0000313" key="2">
    <source>
        <dbReference type="Proteomes" id="UP001060215"/>
    </source>
</evidence>
<evidence type="ECO:0000313" key="1">
    <source>
        <dbReference type="EMBL" id="KAI8010768.1"/>
    </source>
</evidence>
<dbReference type="Proteomes" id="UP001060215">
    <property type="component" value="Chromosome 5"/>
</dbReference>
<accession>A0ACC0HD15</accession>
<keyword evidence="2" id="KW-1185">Reference proteome</keyword>
<sequence length="606" mass="66951">MIPFTALMRGINSLSSLGDSFLGDENCFLRPKSREPKEKAKEITRKMRGSLRAEPMDLSSILEGYAGDESSYNVSGSDSGSESEFPLGISRRDGWKDGIRISSRSRSFPASCISFGGPKTNMQCETLGQDSYLMAGGAMNRGKNKAIKRNSNKKEDCSSRKIRSNNKKSQSSCRTYPDSTDSFGKEQFNLSQVEINLGKKDPAEQMSLVSHMRTHNINGKSSINDAEVDGGHADMYSESLDEELPSKSSSCLLGNPTSSTPGPEDSKAQVPQIGPSEDETVQLQCPVLEPQSPASAKEADHPSLVSVLEAPFVEDVNIISPGSECFERVNADLHGLRMQLKLLKMESRANADGLMLTPSDKDVGQGFVSVSEDNEVFDDESWKSVYLADVLIASGYDDADPDTFVSTWYSLDCPLDPRLFDNVEEKYSSETTSLRSERKLLFDRINSGLFEMFHQFVDPLPWVKQPTGKVGLTRQKHGIGYELHKLLASEEKSMHEDMTERVLDRKMQWLDSGDGVDAIGMEIEKLLMDDLIVEVANILAATAAVATSGEIQSTPKLKEVVSDNFKKILLQGMDLNQFVQIYFKVEGVLVVINVSEQEPHFALFGY</sequence>
<name>A0ACC0HD15_9ERIC</name>
<comment type="caution">
    <text evidence="1">The sequence shown here is derived from an EMBL/GenBank/DDBJ whole genome shotgun (WGS) entry which is preliminary data.</text>
</comment>
<protein>
    <submittedName>
        <fullName evidence="1">Uncharacterized protein</fullName>
    </submittedName>
</protein>
<organism evidence="1 2">
    <name type="scientific">Camellia lanceoleosa</name>
    <dbReference type="NCBI Taxonomy" id="1840588"/>
    <lineage>
        <taxon>Eukaryota</taxon>
        <taxon>Viridiplantae</taxon>
        <taxon>Streptophyta</taxon>
        <taxon>Embryophyta</taxon>
        <taxon>Tracheophyta</taxon>
        <taxon>Spermatophyta</taxon>
        <taxon>Magnoliopsida</taxon>
        <taxon>eudicotyledons</taxon>
        <taxon>Gunneridae</taxon>
        <taxon>Pentapetalae</taxon>
        <taxon>asterids</taxon>
        <taxon>Ericales</taxon>
        <taxon>Theaceae</taxon>
        <taxon>Camellia</taxon>
    </lineage>
</organism>
<reference evidence="1 2" key="1">
    <citation type="journal article" date="2022" name="Plant J.">
        <title>Chromosome-level genome of Camellia lanceoleosa provides a valuable resource for understanding genome evolution and self-incompatibility.</title>
        <authorList>
            <person name="Gong W."/>
            <person name="Xiao S."/>
            <person name="Wang L."/>
            <person name="Liao Z."/>
            <person name="Chang Y."/>
            <person name="Mo W."/>
            <person name="Hu G."/>
            <person name="Li W."/>
            <person name="Zhao G."/>
            <person name="Zhu H."/>
            <person name="Hu X."/>
            <person name="Ji K."/>
            <person name="Xiang X."/>
            <person name="Song Q."/>
            <person name="Yuan D."/>
            <person name="Jin S."/>
            <person name="Zhang L."/>
        </authorList>
    </citation>
    <scope>NUCLEOTIDE SEQUENCE [LARGE SCALE GENOMIC DNA]</scope>
    <source>
        <strain evidence="1">SQ_2022a</strain>
    </source>
</reference>
<proteinExistence type="predicted"/>
<dbReference type="EMBL" id="CM045762">
    <property type="protein sequence ID" value="KAI8010768.1"/>
    <property type="molecule type" value="Genomic_DNA"/>
</dbReference>